<dbReference type="AlphaFoldDB" id="A0A6G9YVP0"/>
<keyword evidence="7" id="KW-1185">Reference proteome</keyword>
<feature type="compositionally biased region" description="Basic residues" evidence="5">
    <location>
        <begin position="283"/>
        <end position="296"/>
    </location>
</feature>
<name>A0A6G9YVP0_9NOCA</name>
<evidence type="ECO:0000256" key="5">
    <source>
        <dbReference type="SAM" id="MobiDB-lite"/>
    </source>
</evidence>
<feature type="compositionally biased region" description="Basic residues" evidence="5">
    <location>
        <begin position="210"/>
        <end position="227"/>
    </location>
</feature>
<dbReference type="Pfam" id="PF14011">
    <property type="entry name" value="ESX-1_EspG"/>
    <property type="match status" value="1"/>
</dbReference>
<evidence type="ECO:0000256" key="2">
    <source>
        <dbReference type="ARBA" id="ARBA00006411"/>
    </source>
</evidence>
<feature type="compositionally biased region" description="Basic residues" evidence="5">
    <location>
        <begin position="171"/>
        <end position="186"/>
    </location>
</feature>
<feature type="compositionally biased region" description="Low complexity" evidence="5">
    <location>
        <begin position="142"/>
        <end position="157"/>
    </location>
</feature>
<reference evidence="6 7" key="1">
    <citation type="journal article" date="2019" name="ACS Chem. Biol.">
        <title>Identification and Mobilization of a Cryptic Antibiotic Biosynthesis Gene Locus from a Human-Pathogenic Nocardia Isolate.</title>
        <authorList>
            <person name="Herisse M."/>
            <person name="Ishida K."/>
            <person name="Porter J.L."/>
            <person name="Howden B."/>
            <person name="Hertweck C."/>
            <person name="Stinear T.P."/>
            <person name="Pidot S.J."/>
        </authorList>
    </citation>
    <scope>NUCLEOTIDE SEQUENCE [LARGE SCALE GENOMIC DNA]</scope>
    <source>
        <strain evidence="6 7">AUSMDU00012717</strain>
    </source>
</reference>
<comment type="similarity">
    <text evidence="2">Belongs to the EspG family.</text>
</comment>
<gene>
    <name evidence="6" type="ORF">F5544_10630</name>
</gene>
<feature type="region of interest" description="Disordered" evidence="5">
    <location>
        <begin position="92"/>
        <end position="326"/>
    </location>
</feature>
<proteinExistence type="inferred from homology"/>
<dbReference type="InterPro" id="IPR025734">
    <property type="entry name" value="EspG"/>
</dbReference>
<evidence type="ECO:0000313" key="6">
    <source>
        <dbReference type="EMBL" id="QIS16893.1"/>
    </source>
</evidence>
<organism evidence="6 7">
    <name type="scientific">Nocardia arthritidis</name>
    <dbReference type="NCBI Taxonomy" id="228602"/>
    <lineage>
        <taxon>Bacteria</taxon>
        <taxon>Bacillati</taxon>
        <taxon>Actinomycetota</taxon>
        <taxon>Actinomycetes</taxon>
        <taxon>Mycobacteriales</taxon>
        <taxon>Nocardiaceae</taxon>
        <taxon>Nocardia</taxon>
    </lineage>
</organism>
<dbReference type="Proteomes" id="UP000503540">
    <property type="component" value="Chromosome"/>
</dbReference>
<dbReference type="KEGG" id="nah:F5544_10630"/>
<comment type="subcellular location">
    <subcellularLocation>
        <location evidence="1">Cytoplasm</location>
    </subcellularLocation>
</comment>
<keyword evidence="3" id="KW-0963">Cytoplasm</keyword>
<evidence type="ECO:0000256" key="4">
    <source>
        <dbReference type="ARBA" id="ARBA00023186"/>
    </source>
</evidence>
<protein>
    <recommendedName>
        <fullName evidence="8">ESX secretion-associated protein EspG</fullName>
    </recommendedName>
</protein>
<evidence type="ECO:0008006" key="8">
    <source>
        <dbReference type="Google" id="ProtNLM"/>
    </source>
</evidence>
<evidence type="ECO:0000256" key="3">
    <source>
        <dbReference type="ARBA" id="ARBA00022490"/>
    </source>
</evidence>
<feature type="compositionally biased region" description="Basic residues" evidence="5">
    <location>
        <begin position="264"/>
        <end position="276"/>
    </location>
</feature>
<feature type="compositionally biased region" description="Basic and acidic residues" evidence="5">
    <location>
        <begin position="128"/>
        <end position="140"/>
    </location>
</feature>
<evidence type="ECO:0000313" key="7">
    <source>
        <dbReference type="Proteomes" id="UP000503540"/>
    </source>
</evidence>
<keyword evidence="4" id="KW-0143">Chaperone</keyword>
<dbReference type="EMBL" id="CP046172">
    <property type="protein sequence ID" value="QIS16893.1"/>
    <property type="molecule type" value="Genomic_DNA"/>
</dbReference>
<evidence type="ECO:0000256" key="1">
    <source>
        <dbReference type="ARBA" id="ARBA00004496"/>
    </source>
</evidence>
<sequence>MGGYDANADAAAPASAHSGLEYGSCRILGRHQSHLRGAPDPPYPGQCFQWRQGYSGHRRRRNVHRQPRQCRKCAAAALSMEFLELVCAGTDRDDPQRTEDSTPQAHARARRQAEGRCAQSGRPAITLDRSRRGRQAESHIRSTPSASAQSPADPSAAQIRCAPAGSPACHPTRRKSQPRNAIRRGRSGAAGGTAGIAERAASRATAPRIGRPHVARSHGRRKGRSRRPGQDRWSRPRPGRTARRKRPACPRSGAGQAVSPRDAGRRRQRRTRRRHADRGFAGRARRRGRAHARGRAPRQGTDTTQLPQFHQALRRGTGADDDRRPGVGMMNNTWNFTDIEFAALWEQLAEQFLPAPFSYLTETDSYDEHEREKAAARQRMRATLDDAFDGVLEALAQPDIRLVVTGSDADPDNPAGLIRLLAARRGDRGYLAKQLPGKTIWHSGGFVVTECDPLRLADIVVAELPRTNAGRQDHVVLVESEERDDDDFDYAYGRSKVNADAIENSFRRRSLAFHSTPVDSVGLIEIVQGRSRFGPRGITRYHLGWRDLVGDGRYVTVFDTPPVAVAADGGRMTALLNAEIIKVVRTIRDERA</sequence>
<accession>A0A6G9YVP0</accession>
<feature type="compositionally biased region" description="Basic residues" evidence="5">
    <location>
        <begin position="235"/>
        <end position="248"/>
    </location>
</feature>